<dbReference type="AlphaFoldDB" id="A0A5J5BVL3"/>
<gene>
    <name evidence="1" type="ORF">F0562_020722</name>
</gene>
<dbReference type="EMBL" id="CM018033">
    <property type="protein sequence ID" value="KAA8545827.1"/>
    <property type="molecule type" value="Genomic_DNA"/>
</dbReference>
<dbReference type="Proteomes" id="UP000325577">
    <property type="component" value="Linkage Group LG10"/>
</dbReference>
<protein>
    <submittedName>
        <fullName evidence="1">Uncharacterized protein</fullName>
    </submittedName>
</protein>
<organism evidence="1 2">
    <name type="scientific">Nyssa sinensis</name>
    <dbReference type="NCBI Taxonomy" id="561372"/>
    <lineage>
        <taxon>Eukaryota</taxon>
        <taxon>Viridiplantae</taxon>
        <taxon>Streptophyta</taxon>
        <taxon>Embryophyta</taxon>
        <taxon>Tracheophyta</taxon>
        <taxon>Spermatophyta</taxon>
        <taxon>Magnoliopsida</taxon>
        <taxon>eudicotyledons</taxon>
        <taxon>Gunneridae</taxon>
        <taxon>Pentapetalae</taxon>
        <taxon>asterids</taxon>
        <taxon>Cornales</taxon>
        <taxon>Nyssaceae</taxon>
        <taxon>Nyssa</taxon>
    </lineage>
</organism>
<dbReference type="OrthoDB" id="543868at2759"/>
<reference evidence="1 2" key="1">
    <citation type="submission" date="2019-09" db="EMBL/GenBank/DDBJ databases">
        <title>A chromosome-level genome assembly of the Chinese tupelo Nyssa sinensis.</title>
        <authorList>
            <person name="Yang X."/>
            <person name="Kang M."/>
            <person name="Yang Y."/>
            <person name="Xiong H."/>
            <person name="Wang M."/>
            <person name="Zhang Z."/>
            <person name="Wang Z."/>
            <person name="Wu H."/>
            <person name="Ma T."/>
            <person name="Liu J."/>
            <person name="Xi Z."/>
        </authorList>
    </citation>
    <scope>NUCLEOTIDE SEQUENCE [LARGE SCALE GENOMIC DNA]</scope>
    <source>
        <strain evidence="1">J267</strain>
        <tissue evidence="1">Leaf</tissue>
    </source>
</reference>
<name>A0A5J5BVL3_9ASTE</name>
<keyword evidence="2" id="KW-1185">Reference proteome</keyword>
<evidence type="ECO:0000313" key="2">
    <source>
        <dbReference type="Proteomes" id="UP000325577"/>
    </source>
</evidence>
<proteinExistence type="predicted"/>
<accession>A0A5J5BVL3</accession>
<sequence>MAVAQVSASLYASVRDVCILNPARTTAIPQVALANFTRIGTTFATGSPLLIWRTSRQMNLPCKAMSLSIKCEQSSQEGSSLDVWLGRLAMVGFAGGYYC</sequence>
<evidence type="ECO:0000313" key="1">
    <source>
        <dbReference type="EMBL" id="KAA8545827.1"/>
    </source>
</evidence>